<dbReference type="EMBL" id="BAABEP010000008">
    <property type="protein sequence ID" value="GAA3720688.1"/>
    <property type="molecule type" value="Genomic_DNA"/>
</dbReference>
<dbReference type="Gene3D" id="1.20.59.10">
    <property type="entry name" value="Chorismate mutase"/>
    <property type="match status" value="1"/>
</dbReference>
<keyword evidence="3" id="KW-0732">Signal</keyword>
<dbReference type="EC" id="5.4.99.5" evidence="2"/>
<reference evidence="7" key="1">
    <citation type="journal article" date="2019" name="Int. J. Syst. Evol. Microbiol.">
        <title>The Global Catalogue of Microorganisms (GCM) 10K type strain sequencing project: providing services to taxonomists for standard genome sequencing and annotation.</title>
        <authorList>
            <consortium name="The Broad Institute Genomics Platform"/>
            <consortium name="The Broad Institute Genome Sequencing Center for Infectious Disease"/>
            <person name="Wu L."/>
            <person name="Ma J."/>
        </authorList>
    </citation>
    <scope>NUCLEOTIDE SEQUENCE [LARGE SCALE GENOMIC DNA]</scope>
    <source>
        <strain evidence="7">JCM 30846</strain>
    </source>
</reference>
<keyword evidence="7" id="KW-1185">Reference proteome</keyword>
<organism evidence="6 7">
    <name type="scientific">Streptomyces tremellae</name>
    <dbReference type="NCBI Taxonomy" id="1124239"/>
    <lineage>
        <taxon>Bacteria</taxon>
        <taxon>Bacillati</taxon>
        <taxon>Actinomycetota</taxon>
        <taxon>Actinomycetes</taxon>
        <taxon>Kitasatosporales</taxon>
        <taxon>Streptomycetaceae</taxon>
        <taxon>Streptomyces</taxon>
    </lineage>
</organism>
<dbReference type="SMART" id="SM00830">
    <property type="entry name" value="CM_2"/>
    <property type="match status" value="1"/>
</dbReference>
<sequence>MVFSPPLFRGPGPRWVLGAVTGAVVVAGAAAAVSRGPAVSFGPLGPLAELAVRRIRLGDQVAAAKRSTGAPVDDPVREREELARVRRRAAELGLDPEAAARFFEDQIEASKVVQRGLLERWRDHPGEAPATCPDLAAVRAELDAVAQRLLYELAATERVRGAGPGCAVALSGARTAGAAVHRLDALHREALGIALRSVCGVGGA</sequence>
<dbReference type="InterPro" id="IPR036979">
    <property type="entry name" value="CM_dom_sf"/>
</dbReference>
<comment type="caution">
    <text evidence="6">The sequence shown here is derived from an EMBL/GenBank/DDBJ whole genome shotgun (WGS) entry which is preliminary data.</text>
</comment>
<dbReference type="InterPro" id="IPR036263">
    <property type="entry name" value="Chorismate_II_sf"/>
</dbReference>
<evidence type="ECO:0000256" key="2">
    <source>
        <dbReference type="ARBA" id="ARBA00012404"/>
    </source>
</evidence>
<dbReference type="InterPro" id="IPR051331">
    <property type="entry name" value="Chorismate_mutase-related"/>
</dbReference>
<evidence type="ECO:0000259" key="5">
    <source>
        <dbReference type="PROSITE" id="PS51168"/>
    </source>
</evidence>
<accession>A0ABP7ER77</accession>
<dbReference type="Pfam" id="PF01817">
    <property type="entry name" value="CM_2"/>
    <property type="match status" value="1"/>
</dbReference>
<proteinExistence type="predicted"/>
<protein>
    <recommendedName>
        <fullName evidence="2">chorismate mutase</fullName>
        <ecNumber evidence="2">5.4.99.5</ecNumber>
    </recommendedName>
</protein>
<feature type="domain" description="Chorismate mutase" evidence="5">
    <location>
        <begin position="25"/>
        <end position="118"/>
    </location>
</feature>
<evidence type="ECO:0000256" key="1">
    <source>
        <dbReference type="ARBA" id="ARBA00004817"/>
    </source>
</evidence>
<keyword evidence="4" id="KW-0413">Isomerase</keyword>
<gene>
    <name evidence="6" type="ORF">GCM10023082_17640</name>
</gene>
<dbReference type="Proteomes" id="UP001499884">
    <property type="component" value="Unassembled WGS sequence"/>
</dbReference>
<comment type="pathway">
    <text evidence="1">Metabolic intermediate biosynthesis; prephenate biosynthesis; prephenate from chorismate: step 1/1.</text>
</comment>
<dbReference type="RefSeq" id="WP_345643514.1">
    <property type="nucleotide sequence ID" value="NZ_BAABEP010000008.1"/>
</dbReference>
<evidence type="ECO:0000313" key="7">
    <source>
        <dbReference type="Proteomes" id="UP001499884"/>
    </source>
</evidence>
<dbReference type="InterPro" id="IPR002701">
    <property type="entry name" value="CM_II_prokaryot"/>
</dbReference>
<dbReference type="InterPro" id="IPR008240">
    <property type="entry name" value="Chorismate_mutase_periplasmic"/>
</dbReference>
<dbReference type="SUPFAM" id="SSF48600">
    <property type="entry name" value="Chorismate mutase II"/>
    <property type="match status" value="1"/>
</dbReference>
<evidence type="ECO:0000313" key="6">
    <source>
        <dbReference type="EMBL" id="GAA3720688.1"/>
    </source>
</evidence>
<evidence type="ECO:0000256" key="4">
    <source>
        <dbReference type="ARBA" id="ARBA00023235"/>
    </source>
</evidence>
<dbReference type="PANTHER" id="PTHR38041:SF2">
    <property type="entry name" value="SECRETED CHORISMATE MUTASE"/>
    <property type="match status" value="1"/>
</dbReference>
<dbReference type="PROSITE" id="PS51168">
    <property type="entry name" value="CHORISMATE_MUT_2"/>
    <property type="match status" value="1"/>
</dbReference>
<evidence type="ECO:0000256" key="3">
    <source>
        <dbReference type="ARBA" id="ARBA00022729"/>
    </source>
</evidence>
<name>A0ABP7ER77_9ACTN</name>
<dbReference type="NCBIfam" id="TIGR01806">
    <property type="entry name" value="CM_mono2"/>
    <property type="match status" value="1"/>
</dbReference>
<dbReference type="PANTHER" id="PTHR38041">
    <property type="entry name" value="CHORISMATE MUTASE"/>
    <property type="match status" value="1"/>
</dbReference>